<feature type="chain" id="PRO_5011795994" evidence="1">
    <location>
        <begin position="25"/>
        <end position="388"/>
    </location>
</feature>
<dbReference type="AlphaFoldDB" id="A0A1I2JLH5"/>
<evidence type="ECO:0000259" key="2">
    <source>
        <dbReference type="Pfam" id="PF00144"/>
    </source>
</evidence>
<feature type="domain" description="Beta-lactamase-related" evidence="2">
    <location>
        <begin position="65"/>
        <end position="364"/>
    </location>
</feature>
<dbReference type="InterPro" id="IPR050491">
    <property type="entry name" value="AmpC-like"/>
</dbReference>
<evidence type="ECO:0000256" key="1">
    <source>
        <dbReference type="SAM" id="SignalP"/>
    </source>
</evidence>
<protein>
    <submittedName>
        <fullName evidence="3">CubicO group peptidase, beta-lactamase class C family</fullName>
    </submittedName>
</protein>
<dbReference type="Gene3D" id="3.40.710.10">
    <property type="entry name" value="DD-peptidase/beta-lactamase superfamily"/>
    <property type="match status" value="1"/>
</dbReference>
<sequence>MPLSNRVARFIGLGAVLALNNALATHAPGASVATDNPHRSPLDLAVDTAAADYFRNTCHVGLSIVAVTPQGRFFYDYGSTELHGHVLPSRRSIYEIASVTKTFTGALAARAVEQGKMRVDADFRSFLPGTYANLAWQGKPITLATLITHRAGMPRDIPDSDAIFAKKDFNTLPYELNALQRGLNRDTLLSALHDVSLRSEPGRDEVYSNAGYLVIGLGLEKVYGQPFETLMRQRLLKPLGMDSTGFAVEGAARARLLRGYNREGHLMPYHLRNAGAAWGLYSSTEDMAKYVQWQLDGNDPVVQRIRQPLTGSAQDGEAMPWHLAYDHGQSMLAHGGGSGGMSSQVVLFPGQAEGFALLANDSCEGTESALKSMAMTVHAASGIDRKAL</sequence>
<dbReference type="Proteomes" id="UP000199477">
    <property type="component" value="Unassembled WGS sequence"/>
</dbReference>
<keyword evidence="4" id="KW-1185">Reference proteome</keyword>
<proteinExistence type="predicted"/>
<dbReference type="InterPro" id="IPR012338">
    <property type="entry name" value="Beta-lactam/transpept-like"/>
</dbReference>
<dbReference type="RefSeq" id="WP_026635796.1">
    <property type="nucleotide sequence ID" value="NZ_FONH01000027.1"/>
</dbReference>
<evidence type="ECO:0000313" key="3">
    <source>
        <dbReference type="EMBL" id="SFF55099.1"/>
    </source>
</evidence>
<dbReference type="PANTHER" id="PTHR46825">
    <property type="entry name" value="D-ALANYL-D-ALANINE-CARBOXYPEPTIDASE/ENDOPEPTIDASE AMPH"/>
    <property type="match status" value="1"/>
</dbReference>
<dbReference type="Pfam" id="PF00144">
    <property type="entry name" value="Beta-lactamase"/>
    <property type="match status" value="1"/>
</dbReference>
<reference evidence="4" key="1">
    <citation type="submission" date="2016-10" db="EMBL/GenBank/DDBJ databases">
        <authorList>
            <person name="Varghese N."/>
            <person name="Submissions S."/>
        </authorList>
    </citation>
    <scope>NUCLEOTIDE SEQUENCE [LARGE SCALE GENOMIC DNA]</scope>
    <source>
        <strain evidence="4">UNC178MFTsu3.1</strain>
    </source>
</reference>
<accession>A0A1I2JLH5</accession>
<keyword evidence="1" id="KW-0732">Signal</keyword>
<evidence type="ECO:0000313" key="4">
    <source>
        <dbReference type="Proteomes" id="UP000199477"/>
    </source>
</evidence>
<gene>
    <name evidence="3" type="ORF">SAMN02799615_04103</name>
</gene>
<dbReference type="PANTHER" id="PTHR46825:SF9">
    <property type="entry name" value="BETA-LACTAMASE-RELATED DOMAIN-CONTAINING PROTEIN"/>
    <property type="match status" value="1"/>
</dbReference>
<dbReference type="STRING" id="500610.SAMN02799615_04103"/>
<organism evidence="3 4">
    <name type="scientific">Dyella marensis</name>
    <dbReference type="NCBI Taxonomy" id="500610"/>
    <lineage>
        <taxon>Bacteria</taxon>
        <taxon>Pseudomonadati</taxon>
        <taxon>Pseudomonadota</taxon>
        <taxon>Gammaproteobacteria</taxon>
        <taxon>Lysobacterales</taxon>
        <taxon>Rhodanobacteraceae</taxon>
        <taxon>Dyella</taxon>
    </lineage>
</organism>
<feature type="signal peptide" evidence="1">
    <location>
        <begin position="1"/>
        <end position="24"/>
    </location>
</feature>
<dbReference type="SUPFAM" id="SSF56601">
    <property type="entry name" value="beta-lactamase/transpeptidase-like"/>
    <property type="match status" value="1"/>
</dbReference>
<dbReference type="EMBL" id="FONH01000027">
    <property type="protein sequence ID" value="SFF55099.1"/>
    <property type="molecule type" value="Genomic_DNA"/>
</dbReference>
<dbReference type="InterPro" id="IPR001466">
    <property type="entry name" value="Beta-lactam-related"/>
</dbReference>
<name>A0A1I2JLH5_9GAMM</name>